<evidence type="ECO:0000256" key="2">
    <source>
        <dbReference type="ARBA" id="ARBA00023125"/>
    </source>
</evidence>
<dbReference type="InterPro" id="IPR009057">
    <property type="entry name" value="Homeodomain-like_sf"/>
</dbReference>
<dbReference type="PANTHER" id="PTHR30055">
    <property type="entry name" value="HTH-TYPE TRANSCRIPTIONAL REGULATOR RUTR"/>
    <property type="match status" value="1"/>
</dbReference>
<organism evidence="4 5">
    <name type="scientific">Prauserella marina</name>
    <dbReference type="NCBI Taxonomy" id="530584"/>
    <lineage>
        <taxon>Bacteria</taxon>
        <taxon>Bacillati</taxon>
        <taxon>Actinomycetota</taxon>
        <taxon>Actinomycetes</taxon>
        <taxon>Pseudonocardiales</taxon>
        <taxon>Pseudonocardiaceae</taxon>
        <taxon>Prauserella</taxon>
    </lineage>
</organism>
<evidence type="ECO:0000256" key="1">
    <source>
        <dbReference type="ARBA" id="ARBA00023015"/>
    </source>
</evidence>
<dbReference type="Pfam" id="PF00440">
    <property type="entry name" value="TetR_N"/>
    <property type="match status" value="1"/>
</dbReference>
<keyword evidence="3" id="KW-0804">Transcription</keyword>
<evidence type="ECO:0000313" key="5">
    <source>
        <dbReference type="Proteomes" id="UP000199494"/>
    </source>
</evidence>
<dbReference type="AlphaFoldDB" id="A0A222VMF6"/>
<dbReference type="Proteomes" id="UP000199494">
    <property type="component" value="Unassembled WGS sequence"/>
</dbReference>
<evidence type="ECO:0000256" key="3">
    <source>
        <dbReference type="ARBA" id="ARBA00023163"/>
    </source>
</evidence>
<dbReference type="PANTHER" id="PTHR30055:SF234">
    <property type="entry name" value="HTH-TYPE TRANSCRIPTIONAL REGULATOR BETI"/>
    <property type="match status" value="1"/>
</dbReference>
<name>A0A222VMF6_9PSEU</name>
<evidence type="ECO:0000313" key="4">
    <source>
        <dbReference type="EMBL" id="SDC02493.1"/>
    </source>
</evidence>
<keyword evidence="1" id="KW-0805">Transcription regulation</keyword>
<dbReference type="GO" id="GO:0003700">
    <property type="term" value="F:DNA-binding transcription factor activity"/>
    <property type="evidence" value="ECO:0007669"/>
    <property type="project" value="TreeGrafter"/>
</dbReference>
<dbReference type="InterPro" id="IPR050109">
    <property type="entry name" value="HTH-type_TetR-like_transc_reg"/>
</dbReference>
<dbReference type="RefSeq" id="WP_245865929.1">
    <property type="nucleotide sequence ID" value="NZ_CP016353.1"/>
</dbReference>
<accession>A0A222VMF6</accession>
<keyword evidence="2 4" id="KW-0238">DNA-binding</keyword>
<dbReference type="STRING" id="530584.SAMN05421630_101113"/>
<proteinExistence type="predicted"/>
<dbReference type="InterPro" id="IPR001647">
    <property type="entry name" value="HTH_TetR"/>
</dbReference>
<reference evidence="4 5" key="1">
    <citation type="submission" date="2016-10" db="EMBL/GenBank/DDBJ databases">
        <authorList>
            <person name="de Groot N.N."/>
        </authorList>
    </citation>
    <scope>NUCLEOTIDE SEQUENCE [LARGE SCALE GENOMIC DNA]</scope>
    <source>
        <strain evidence="4 5">CGMCC 4.5506</strain>
    </source>
</reference>
<dbReference type="PRINTS" id="PR00455">
    <property type="entry name" value="HTHTETR"/>
</dbReference>
<dbReference type="KEGG" id="pmad:BAY61_08770"/>
<dbReference type="EMBL" id="FMZE01000001">
    <property type="protein sequence ID" value="SDC02493.1"/>
    <property type="molecule type" value="Genomic_DNA"/>
</dbReference>
<sequence length="204" mass="22085">MRELGLREQKKQQTRAALFEAAMRLFQEKGYANTTVAEIAAEAGVSTKTLFNYFSGKEDVLFAHRMRRIDTLEDAFRARLADDAPPQALRLIALDLLDWLSSGEEPRGEVNLAQAKLIMSVPELRGRSQALLYEAENRLASVLHEAAPWLDPITAGSAVGALIGAMQGAARAGIARGDSLPDIVGSAQIGIDLVTRGLDQLAQS</sequence>
<dbReference type="PROSITE" id="PS50977">
    <property type="entry name" value="HTH_TETR_2"/>
    <property type="match status" value="1"/>
</dbReference>
<keyword evidence="5" id="KW-1185">Reference proteome</keyword>
<dbReference type="Gene3D" id="1.10.357.10">
    <property type="entry name" value="Tetracycline Repressor, domain 2"/>
    <property type="match status" value="1"/>
</dbReference>
<dbReference type="GO" id="GO:0000976">
    <property type="term" value="F:transcription cis-regulatory region binding"/>
    <property type="evidence" value="ECO:0007669"/>
    <property type="project" value="TreeGrafter"/>
</dbReference>
<dbReference type="SUPFAM" id="SSF46689">
    <property type="entry name" value="Homeodomain-like"/>
    <property type="match status" value="1"/>
</dbReference>
<protein>
    <submittedName>
        <fullName evidence="4">DNA-binding transcriptional regulator, AcrR family</fullName>
    </submittedName>
</protein>
<gene>
    <name evidence="4" type="ORF">SAMN05421630_101113</name>
</gene>